<evidence type="ECO:0000256" key="5">
    <source>
        <dbReference type="SAM" id="Phobius"/>
    </source>
</evidence>
<feature type="transmembrane region" description="Helical" evidence="5">
    <location>
        <begin position="384"/>
        <end position="406"/>
    </location>
</feature>
<evidence type="ECO:0000313" key="7">
    <source>
        <dbReference type="EMBL" id="MCG5078608.1"/>
    </source>
</evidence>
<organism evidence="7 8">
    <name type="scientific">Paraburkholderia tagetis</name>
    <dbReference type="NCBI Taxonomy" id="2913261"/>
    <lineage>
        <taxon>Bacteria</taxon>
        <taxon>Pseudomonadati</taxon>
        <taxon>Pseudomonadota</taxon>
        <taxon>Betaproteobacteria</taxon>
        <taxon>Burkholderiales</taxon>
        <taxon>Burkholderiaceae</taxon>
        <taxon>Paraburkholderia</taxon>
    </lineage>
</organism>
<keyword evidence="1 5" id="KW-0812">Transmembrane</keyword>
<evidence type="ECO:0000256" key="2">
    <source>
        <dbReference type="ARBA" id="ARBA00022989"/>
    </source>
</evidence>
<dbReference type="InterPro" id="IPR010645">
    <property type="entry name" value="MFS_4"/>
</dbReference>
<feature type="transmembrane region" description="Helical" evidence="5">
    <location>
        <begin position="94"/>
        <end position="114"/>
    </location>
</feature>
<dbReference type="SUPFAM" id="SSF103473">
    <property type="entry name" value="MFS general substrate transporter"/>
    <property type="match status" value="1"/>
</dbReference>
<feature type="transmembrane region" description="Helical" evidence="5">
    <location>
        <begin position="350"/>
        <end position="372"/>
    </location>
</feature>
<keyword evidence="8" id="KW-1185">Reference proteome</keyword>
<dbReference type="PROSITE" id="PS50850">
    <property type="entry name" value="MFS"/>
    <property type="match status" value="1"/>
</dbReference>
<dbReference type="PANTHER" id="PTHR23537">
    <property type="match status" value="1"/>
</dbReference>
<protein>
    <submittedName>
        <fullName evidence="7">YbfB/YjiJ family MFS transporter</fullName>
    </submittedName>
</protein>
<keyword evidence="2 5" id="KW-1133">Transmembrane helix</keyword>
<feature type="transmembrane region" description="Helical" evidence="5">
    <location>
        <begin position="326"/>
        <end position="344"/>
    </location>
</feature>
<dbReference type="Proteomes" id="UP001139308">
    <property type="component" value="Unassembled WGS sequence"/>
</dbReference>
<comment type="caution">
    <text evidence="7">The sequence shown here is derived from an EMBL/GenBank/DDBJ whole genome shotgun (WGS) entry which is preliminary data.</text>
</comment>
<feature type="transmembrane region" description="Helical" evidence="5">
    <location>
        <begin position="181"/>
        <end position="203"/>
    </location>
</feature>
<feature type="transmembrane region" description="Helical" evidence="5">
    <location>
        <begin position="412"/>
        <end position="432"/>
    </location>
</feature>
<feature type="region of interest" description="Disordered" evidence="4">
    <location>
        <begin position="1"/>
        <end position="27"/>
    </location>
</feature>
<feature type="transmembrane region" description="Helical" evidence="5">
    <location>
        <begin position="292"/>
        <end position="314"/>
    </location>
</feature>
<evidence type="ECO:0000256" key="3">
    <source>
        <dbReference type="ARBA" id="ARBA00023136"/>
    </source>
</evidence>
<dbReference type="RefSeq" id="WP_238468587.1">
    <property type="nucleotide sequence ID" value="NZ_JAKLJA010000065.1"/>
</dbReference>
<dbReference type="GO" id="GO:0005886">
    <property type="term" value="C:plasma membrane"/>
    <property type="evidence" value="ECO:0007669"/>
    <property type="project" value="TreeGrafter"/>
</dbReference>
<proteinExistence type="predicted"/>
<feature type="transmembrane region" description="Helical" evidence="5">
    <location>
        <begin position="121"/>
        <end position="141"/>
    </location>
</feature>
<gene>
    <name evidence="7" type="ORF">L5014_35670</name>
</gene>
<name>A0A9X1UNC2_9BURK</name>
<feature type="transmembrane region" description="Helical" evidence="5">
    <location>
        <begin position="50"/>
        <end position="74"/>
    </location>
</feature>
<feature type="transmembrane region" description="Helical" evidence="5">
    <location>
        <begin position="263"/>
        <end position="286"/>
    </location>
</feature>
<dbReference type="Gene3D" id="1.20.1250.20">
    <property type="entry name" value="MFS general substrate transporter like domains"/>
    <property type="match status" value="2"/>
</dbReference>
<accession>A0A9X1UNC2</accession>
<evidence type="ECO:0000256" key="4">
    <source>
        <dbReference type="SAM" id="MobiDB-lite"/>
    </source>
</evidence>
<dbReference type="EMBL" id="JAKLJA010000065">
    <property type="protein sequence ID" value="MCG5078608.1"/>
    <property type="molecule type" value="Genomic_DNA"/>
</dbReference>
<feature type="domain" description="Major facilitator superfamily (MFS) profile" evidence="6">
    <location>
        <begin position="52"/>
        <end position="438"/>
    </location>
</feature>
<dbReference type="InterPro" id="IPR036259">
    <property type="entry name" value="MFS_trans_sf"/>
</dbReference>
<dbReference type="AlphaFoldDB" id="A0A9X1UNC2"/>
<feature type="compositionally biased region" description="Polar residues" evidence="4">
    <location>
        <begin position="1"/>
        <end position="19"/>
    </location>
</feature>
<evidence type="ECO:0000313" key="8">
    <source>
        <dbReference type="Proteomes" id="UP001139308"/>
    </source>
</evidence>
<dbReference type="GO" id="GO:0022857">
    <property type="term" value="F:transmembrane transporter activity"/>
    <property type="evidence" value="ECO:0007669"/>
    <property type="project" value="InterPro"/>
</dbReference>
<reference evidence="7" key="1">
    <citation type="submission" date="2022-01" db="EMBL/GenBank/DDBJ databases">
        <title>Genome sequence and assembly of Parabukholderia sp. RG36.</title>
        <authorList>
            <person name="Chhetri G."/>
        </authorList>
    </citation>
    <scope>NUCLEOTIDE SEQUENCE</scope>
    <source>
        <strain evidence="7">RG36</strain>
    </source>
</reference>
<keyword evidence="3 5" id="KW-0472">Membrane</keyword>
<evidence type="ECO:0000259" key="6">
    <source>
        <dbReference type="PROSITE" id="PS50850"/>
    </source>
</evidence>
<dbReference type="InterPro" id="IPR020846">
    <property type="entry name" value="MFS_dom"/>
</dbReference>
<dbReference type="Pfam" id="PF06779">
    <property type="entry name" value="MFS_4"/>
    <property type="match status" value="1"/>
</dbReference>
<feature type="transmembrane region" description="Helical" evidence="5">
    <location>
        <begin position="215"/>
        <end position="234"/>
    </location>
</feature>
<dbReference type="PANTHER" id="PTHR23537:SF1">
    <property type="entry name" value="SUGAR TRANSPORTER"/>
    <property type="match status" value="1"/>
</dbReference>
<sequence length="440" mass="45500">MDLNVSNRPAGSQKATSTMGAHGSGPREVLHTADTAFRSERGVRRDRNSLPLLFLAARLSLGSAIALGLVRFSYALLLPVMKVDLGWGFAQAGAMNTANAAGYLAGAVVFPVLARRHSPSTLFVSGAYVTIVLMAMCGLVSGTPLLLAQRLVAGIGSAFIFISGGVLAARLATAAPRRGGLILGLYYGGTGYGIVLSSILVPATMHSVPHGWQPAWFALAAACAICTLLARGAARSIDAAGAPTASAPGGAIRQRTTWWRYGFALGGYGLFGVGYIGYMTFIVALLRSEGMSQSVVCAFYIALGIATIGSARLWSGFLDRMRGGMALATFNALLALATLMPAVLAQPVAAAVSGVIFGATFLSAVASTTAFVRHNLPSDEWTRGISAFTIVFALGQIVGPVAIGWVSDNASLTRGLVYSSAVLLVGALLAACQRPLDRQA</sequence>
<feature type="transmembrane region" description="Helical" evidence="5">
    <location>
        <begin position="147"/>
        <end position="169"/>
    </location>
</feature>
<evidence type="ECO:0000256" key="1">
    <source>
        <dbReference type="ARBA" id="ARBA00022692"/>
    </source>
</evidence>